<evidence type="ECO:0000256" key="1">
    <source>
        <dbReference type="SAM" id="Phobius"/>
    </source>
</evidence>
<feature type="transmembrane region" description="Helical" evidence="1">
    <location>
        <begin position="295"/>
        <end position="311"/>
    </location>
</feature>
<keyword evidence="3" id="KW-1185">Reference proteome</keyword>
<accession>A0A9X3N9D5</accession>
<sequence length="732" mass="76999">MPEGLTILVDLLIATAVLSGGLAVIGFPIRALLLDGPEGRSPVPSVVVGLAVVQIVGWYWIVTGHDGLRGPMIVLLVLGALGSGFALLRRGVPRPRFQDTTVLIAIAGTLIAFVAMYWQVFNLGTHTPASLGNLDVASYSIVGQHLAERGFDDGGQIGGIGDRSKWDAFGSTVLLGASSAVTGVGVWKLALPVILIFLLLSATTLARLLNELFPKAPLQAGFASVAASVSFLGLYVVGHYFLGQVMAAALIPILCVAALRARDVVSWRAGARLSGAVAVVVVVFLSHYFHMLPPTLAFVGLAGVAASGRAFRTAVPKVAGVLTAGLLLGALIVPEMVKLGVDRGRMLSSVQAGFALPGFTPFEIAGAMDGKFAPSGTLDIVLSVVLLGAVLAALFALRRTHGRVALFAGVMVALILLSYLVLYLIEGASYRQWKWITYFQPLYAALVFMVLCMGIASLWRSRPARWVVAGSCGALAGLALVLLAYGGMVRTRPLAPFQSAAPGELTFIYVDRNVSNLEVNPVVEQAGGINVDIVPWWETMWAIYFLRDHAVTMQSVSYFGVNEPTQPWTLVPRSALVSGSFLTPVNDRYELERRWTGPTSVTGEGLDATLAPNATTLTAASKGVPVLFGVAITNTGTSAWLPSGESPGAVNLEARFKRLSGGRPVGRTVGPITEVSVIPARTRVLPPGGVAHTAVSIPAPRPGRYELQLEMAGEGSGTFGPVATVQVTVQDD</sequence>
<feature type="transmembrane region" description="Helical" evidence="1">
    <location>
        <begin position="189"/>
        <end position="209"/>
    </location>
</feature>
<proteinExistence type="predicted"/>
<keyword evidence="1" id="KW-1133">Transmembrane helix</keyword>
<keyword evidence="1" id="KW-0472">Membrane</keyword>
<gene>
    <name evidence="2" type="ORF">OJ997_18880</name>
</gene>
<feature type="transmembrane region" description="Helical" evidence="1">
    <location>
        <begin position="466"/>
        <end position="488"/>
    </location>
</feature>
<feature type="transmembrane region" description="Helical" evidence="1">
    <location>
        <begin position="404"/>
        <end position="425"/>
    </location>
</feature>
<name>A0A9X3N9D5_9ACTN</name>
<feature type="transmembrane region" description="Helical" evidence="1">
    <location>
        <begin position="12"/>
        <end position="33"/>
    </location>
</feature>
<dbReference type="AlphaFoldDB" id="A0A9X3N9D5"/>
<evidence type="ECO:0000313" key="3">
    <source>
        <dbReference type="Proteomes" id="UP001147653"/>
    </source>
</evidence>
<dbReference type="Proteomes" id="UP001147653">
    <property type="component" value="Unassembled WGS sequence"/>
</dbReference>
<feature type="transmembrane region" description="Helical" evidence="1">
    <location>
        <begin position="45"/>
        <end position="62"/>
    </location>
</feature>
<feature type="transmembrane region" description="Helical" evidence="1">
    <location>
        <begin position="271"/>
        <end position="289"/>
    </location>
</feature>
<feature type="transmembrane region" description="Helical" evidence="1">
    <location>
        <begin position="68"/>
        <end position="88"/>
    </location>
</feature>
<protein>
    <submittedName>
        <fullName evidence="2">Uncharacterized protein</fullName>
    </submittedName>
</protein>
<feature type="transmembrane region" description="Helical" evidence="1">
    <location>
        <begin position="318"/>
        <end position="337"/>
    </location>
</feature>
<feature type="transmembrane region" description="Helical" evidence="1">
    <location>
        <begin position="216"/>
        <end position="235"/>
    </location>
</feature>
<feature type="transmembrane region" description="Helical" evidence="1">
    <location>
        <begin position="100"/>
        <end position="120"/>
    </location>
</feature>
<dbReference type="EMBL" id="JAPDDP010000035">
    <property type="protein sequence ID" value="MDA0182380.1"/>
    <property type="molecule type" value="Genomic_DNA"/>
</dbReference>
<reference evidence="2" key="1">
    <citation type="submission" date="2022-10" db="EMBL/GenBank/DDBJ databases">
        <title>The WGS of Solirubrobacter phytolaccae KCTC 29190.</title>
        <authorList>
            <person name="Jiang Z."/>
        </authorList>
    </citation>
    <scope>NUCLEOTIDE SEQUENCE</scope>
    <source>
        <strain evidence="2">KCTC 29190</strain>
    </source>
</reference>
<organism evidence="2 3">
    <name type="scientific">Solirubrobacter phytolaccae</name>
    <dbReference type="NCBI Taxonomy" id="1404360"/>
    <lineage>
        <taxon>Bacteria</taxon>
        <taxon>Bacillati</taxon>
        <taxon>Actinomycetota</taxon>
        <taxon>Thermoleophilia</taxon>
        <taxon>Solirubrobacterales</taxon>
        <taxon>Solirubrobacteraceae</taxon>
        <taxon>Solirubrobacter</taxon>
    </lineage>
</organism>
<dbReference type="RefSeq" id="WP_270026745.1">
    <property type="nucleotide sequence ID" value="NZ_JAPDDP010000035.1"/>
</dbReference>
<keyword evidence="1" id="KW-0812">Transmembrane</keyword>
<evidence type="ECO:0000313" key="2">
    <source>
        <dbReference type="EMBL" id="MDA0182380.1"/>
    </source>
</evidence>
<comment type="caution">
    <text evidence="2">The sequence shown here is derived from an EMBL/GenBank/DDBJ whole genome shotgun (WGS) entry which is preliminary data.</text>
</comment>
<feature type="transmembrane region" description="Helical" evidence="1">
    <location>
        <begin position="437"/>
        <end position="459"/>
    </location>
</feature>
<feature type="transmembrane region" description="Helical" evidence="1">
    <location>
        <begin position="380"/>
        <end position="397"/>
    </location>
</feature>